<proteinExistence type="predicted"/>
<keyword evidence="4" id="KW-0862">Zinc</keyword>
<keyword evidence="8" id="KW-1185">Reference proteome</keyword>
<accession>A0A511YMN2</accession>
<feature type="domain" description="Metallo-beta-lactamase" evidence="6">
    <location>
        <begin position="55"/>
        <end position="245"/>
    </location>
</feature>
<dbReference type="EMBL" id="BJYJ01000010">
    <property type="protein sequence ID" value="GEN76449.1"/>
    <property type="molecule type" value="Genomic_DNA"/>
</dbReference>
<sequence>MEFKMKKCLLLAAAGFMFSGHAQVVHEPKNHPKEWSQPYEPFRIAGNLYYVGTYDLASYLIVTDKGNILINTGLADSQPVIKNNIKKLGFKYGDLKILLLNQAHYDHLGAMADLKKETGAKLYADGADVEVLKSGGKSDYEMGKYGITFKPVIPDFILKDRQVITLGNTKLIMLHHPGHTKGSCSYLLETEDKERSYKVLIANMPSIIIDHKFSDVSAYPGIAEDYAYTFREMKKLDFDVWVAAHAGQFSLHEKHQPKGSYNPKAFMDKKGYHDELNELEKEYLEKKSEDQASGRTR</sequence>
<evidence type="ECO:0000256" key="3">
    <source>
        <dbReference type="ARBA" id="ARBA00022801"/>
    </source>
</evidence>
<dbReference type="AlphaFoldDB" id="A0A511YMN2"/>
<evidence type="ECO:0000259" key="6">
    <source>
        <dbReference type="SMART" id="SM00849"/>
    </source>
</evidence>
<dbReference type="PANTHER" id="PTHR46233:SF3">
    <property type="entry name" value="HYDROXYACYLGLUTATHIONE HYDROLASE GLOC"/>
    <property type="match status" value="1"/>
</dbReference>
<dbReference type="NCBIfam" id="NF033105">
    <property type="entry name" value="bla_subclass_B3"/>
    <property type="match status" value="1"/>
</dbReference>
<dbReference type="SUPFAM" id="SSF56281">
    <property type="entry name" value="Metallo-hydrolase/oxidoreductase"/>
    <property type="match status" value="1"/>
</dbReference>
<evidence type="ECO:0000256" key="1">
    <source>
        <dbReference type="ARBA" id="ARBA00001947"/>
    </source>
</evidence>
<dbReference type="GO" id="GO:0046872">
    <property type="term" value="F:metal ion binding"/>
    <property type="evidence" value="ECO:0007669"/>
    <property type="project" value="UniProtKB-KW"/>
</dbReference>
<name>A0A511YMN2_9FLAO</name>
<dbReference type="InterPro" id="IPR036866">
    <property type="entry name" value="RibonucZ/Hydroxyglut_hydro"/>
</dbReference>
<dbReference type="Pfam" id="PF00753">
    <property type="entry name" value="Lactamase_B"/>
    <property type="match status" value="1"/>
</dbReference>
<dbReference type="Proteomes" id="UP000321863">
    <property type="component" value="Unassembled WGS sequence"/>
</dbReference>
<gene>
    <name evidence="7" type="ORF">CHA01nite_21890</name>
</gene>
<feature type="chain" id="PRO_5022156610" evidence="5">
    <location>
        <begin position="23"/>
        <end position="297"/>
    </location>
</feature>
<dbReference type="InterPro" id="IPR001279">
    <property type="entry name" value="Metallo-B-lactamas"/>
</dbReference>
<keyword evidence="3" id="KW-0378">Hydrolase</keyword>
<evidence type="ECO:0000256" key="4">
    <source>
        <dbReference type="ARBA" id="ARBA00022833"/>
    </source>
</evidence>
<evidence type="ECO:0000313" key="7">
    <source>
        <dbReference type="EMBL" id="GEN76449.1"/>
    </source>
</evidence>
<feature type="signal peptide" evidence="5">
    <location>
        <begin position="1"/>
        <end position="22"/>
    </location>
</feature>
<keyword evidence="2" id="KW-0479">Metal-binding</keyword>
<evidence type="ECO:0000256" key="5">
    <source>
        <dbReference type="SAM" id="SignalP"/>
    </source>
</evidence>
<reference evidence="7 8" key="1">
    <citation type="submission" date="2019-07" db="EMBL/GenBank/DDBJ databases">
        <title>Whole genome shotgun sequence of Chryseobacterium hagamense NBRC 105253.</title>
        <authorList>
            <person name="Hosoyama A."/>
            <person name="Uohara A."/>
            <person name="Ohji S."/>
            <person name="Ichikawa N."/>
        </authorList>
    </citation>
    <scope>NUCLEOTIDE SEQUENCE [LARGE SCALE GENOMIC DNA]</scope>
    <source>
        <strain evidence="7 8">NBRC 105253</strain>
    </source>
</reference>
<organism evidence="7 8">
    <name type="scientific">Chryseobacterium hagamense</name>
    <dbReference type="NCBI Taxonomy" id="395935"/>
    <lineage>
        <taxon>Bacteria</taxon>
        <taxon>Pseudomonadati</taxon>
        <taxon>Bacteroidota</taxon>
        <taxon>Flavobacteriia</taxon>
        <taxon>Flavobacteriales</taxon>
        <taxon>Weeksellaceae</taxon>
        <taxon>Chryseobacterium group</taxon>
        <taxon>Chryseobacterium</taxon>
    </lineage>
</organism>
<dbReference type="InterPro" id="IPR051453">
    <property type="entry name" value="MBL_Glyoxalase_II"/>
</dbReference>
<dbReference type="NCBIfam" id="NF012229">
    <property type="entry name" value="bla_class_B_core"/>
    <property type="match status" value="1"/>
</dbReference>
<evidence type="ECO:0000313" key="8">
    <source>
        <dbReference type="Proteomes" id="UP000321863"/>
    </source>
</evidence>
<dbReference type="PANTHER" id="PTHR46233">
    <property type="entry name" value="HYDROXYACYLGLUTATHIONE HYDROLASE GLOC"/>
    <property type="match status" value="1"/>
</dbReference>
<comment type="cofactor">
    <cofactor evidence="1">
        <name>Zn(2+)</name>
        <dbReference type="ChEBI" id="CHEBI:29105"/>
    </cofactor>
</comment>
<dbReference type="SMART" id="SM00849">
    <property type="entry name" value="Lactamase_B"/>
    <property type="match status" value="1"/>
</dbReference>
<dbReference type="GO" id="GO:0016787">
    <property type="term" value="F:hydrolase activity"/>
    <property type="evidence" value="ECO:0007669"/>
    <property type="project" value="UniProtKB-KW"/>
</dbReference>
<comment type="caution">
    <text evidence="7">The sequence shown here is derived from an EMBL/GenBank/DDBJ whole genome shotgun (WGS) entry which is preliminary data.</text>
</comment>
<keyword evidence="5" id="KW-0732">Signal</keyword>
<evidence type="ECO:0000256" key="2">
    <source>
        <dbReference type="ARBA" id="ARBA00022723"/>
    </source>
</evidence>
<dbReference type="Gene3D" id="3.60.15.10">
    <property type="entry name" value="Ribonuclease Z/Hydroxyacylglutathione hydrolase-like"/>
    <property type="match status" value="1"/>
</dbReference>
<protein>
    <submittedName>
        <fullName evidence="7">Subclass B3 metallo-beta-lactamase BJP-1</fullName>
    </submittedName>
</protein>